<comment type="similarity">
    <text evidence="1 2">Belongs to the UPF0225 family.</text>
</comment>
<proteinExistence type="inferred from homology"/>
<evidence type="ECO:0000313" key="5">
    <source>
        <dbReference type="Proteomes" id="UP000632858"/>
    </source>
</evidence>
<dbReference type="EMBL" id="BMFO01000003">
    <property type="protein sequence ID" value="GGF94701.1"/>
    <property type="molecule type" value="Genomic_DNA"/>
</dbReference>
<sequence>MPARACPCDTGKAYAACCGRWHAGDAAPDALALMRSRYSAYVLGDEDYLLASWHPDTRPAPGTLELNDGTRWLQLKILGHGEETPERAWVEFSAAFKQGGASAQRLHEHSLFLKQNGRWFYHSGRFS</sequence>
<dbReference type="PANTHER" id="PTHR33747:SF1">
    <property type="entry name" value="ADENYLATE CYCLASE-ASSOCIATED CAP C-TERMINAL DOMAIN-CONTAINING PROTEIN"/>
    <property type="match status" value="1"/>
</dbReference>
<dbReference type="PANTHER" id="PTHR33747">
    <property type="entry name" value="UPF0225 PROTEIN SCO1677"/>
    <property type="match status" value="1"/>
</dbReference>
<reference evidence="4" key="1">
    <citation type="journal article" date="2014" name="Int. J. Syst. Evol. Microbiol.">
        <title>Complete genome sequence of Corynebacterium casei LMG S-19264T (=DSM 44701T), isolated from a smear-ripened cheese.</title>
        <authorList>
            <consortium name="US DOE Joint Genome Institute (JGI-PGF)"/>
            <person name="Walter F."/>
            <person name="Albersmeier A."/>
            <person name="Kalinowski J."/>
            <person name="Ruckert C."/>
        </authorList>
    </citation>
    <scope>NUCLEOTIDE SEQUENCE</scope>
    <source>
        <strain evidence="4">CGMCC 1.12726</strain>
    </source>
</reference>
<organism evidence="4 5">
    <name type="scientific">Arenimonas maotaiensis</name>
    <dbReference type="NCBI Taxonomy" id="1446479"/>
    <lineage>
        <taxon>Bacteria</taxon>
        <taxon>Pseudomonadati</taxon>
        <taxon>Pseudomonadota</taxon>
        <taxon>Gammaproteobacteria</taxon>
        <taxon>Lysobacterales</taxon>
        <taxon>Lysobacteraceae</taxon>
        <taxon>Arenimonas</taxon>
    </lineage>
</organism>
<accession>A0A917CRA0</accession>
<dbReference type="Pfam" id="PF02810">
    <property type="entry name" value="SEC-C"/>
    <property type="match status" value="1"/>
</dbReference>
<keyword evidence="5" id="KW-1185">Reference proteome</keyword>
<dbReference type="RefSeq" id="WP_188449623.1">
    <property type="nucleotide sequence ID" value="NZ_BMFO01000003.1"/>
</dbReference>
<dbReference type="InterPro" id="IPR004027">
    <property type="entry name" value="SEC_C_motif"/>
</dbReference>
<dbReference type="InterPro" id="IPR048469">
    <property type="entry name" value="YchJ-like_M"/>
</dbReference>
<evidence type="ECO:0000313" key="4">
    <source>
        <dbReference type="EMBL" id="GGF94701.1"/>
    </source>
</evidence>
<name>A0A917CRA0_9GAMM</name>
<feature type="domain" description="YchJ-like middle NTF2-like" evidence="3">
    <location>
        <begin position="30"/>
        <end position="124"/>
    </location>
</feature>
<dbReference type="Gene3D" id="3.10.450.50">
    <property type="match status" value="1"/>
</dbReference>
<protein>
    <recommendedName>
        <fullName evidence="2">UPF0225 protein GCM10010960_15510</fullName>
    </recommendedName>
</protein>
<dbReference type="Pfam" id="PF17775">
    <property type="entry name" value="YchJ_M-like"/>
    <property type="match status" value="1"/>
</dbReference>
<gene>
    <name evidence="4" type="ORF">GCM10010960_15510</name>
</gene>
<comment type="caution">
    <text evidence="4">The sequence shown here is derived from an EMBL/GenBank/DDBJ whole genome shotgun (WGS) entry which is preliminary data.</text>
</comment>
<dbReference type="InterPro" id="IPR032710">
    <property type="entry name" value="NTF2-like_dom_sf"/>
</dbReference>
<dbReference type="SUPFAM" id="SSF54427">
    <property type="entry name" value="NTF2-like"/>
    <property type="match status" value="1"/>
</dbReference>
<dbReference type="HAMAP" id="MF_00612">
    <property type="entry name" value="UPF0225"/>
    <property type="match status" value="1"/>
</dbReference>
<dbReference type="InterPro" id="IPR023006">
    <property type="entry name" value="YchJ-like"/>
</dbReference>
<reference evidence="4" key="2">
    <citation type="submission" date="2020-09" db="EMBL/GenBank/DDBJ databases">
        <authorList>
            <person name="Sun Q."/>
            <person name="Zhou Y."/>
        </authorList>
    </citation>
    <scope>NUCLEOTIDE SEQUENCE</scope>
    <source>
        <strain evidence="4">CGMCC 1.12726</strain>
    </source>
</reference>
<dbReference type="Proteomes" id="UP000632858">
    <property type="component" value="Unassembled WGS sequence"/>
</dbReference>
<evidence type="ECO:0000259" key="3">
    <source>
        <dbReference type="Pfam" id="PF17775"/>
    </source>
</evidence>
<dbReference type="AlphaFoldDB" id="A0A917CRA0"/>
<evidence type="ECO:0000256" key="1">
    <source>
        <dbReference type="ARBA" id="ARBA00010839"/>
    </source>
</evidence>
<evidence type="ECO:0000256" key="2">
    <source>
        <dbReference type="HAMAP-Rule" id="MF_00612"/>
    </source>
</evidence>